<dbReference type="GO" id="GO:0051879">
    <property type="term" value="F:Hsp90 protein binding"/>
    <property type="evidence" value="ECO:0007669"/>
    <property type="project" value="TreeGrafter"/>
</dbReference>
<dbReference type="PANTHER" id="PTHR15830:SF10">
    <property type="entry name" value="TELOMERE LENGTH REGULATION PROTEIN TEL2 HOMOLOG"/>
    <property type="match status" value="1"/>
</dbReference>
<evidence type="ECO:0000313" key="1">
    <source>
        <dbReference type="EMBL" id="CAE2295419.1"/>
    </source>
</evidence>
<sequence>MGRALHDFAWGLRFHPEVAVRRGVLIALSAIGEGLPPAVLVQELHDALAPLQEWLRAAALEESDLGCQQLAIACHALFGDKVRRELQHGADDDDARMAGGGGALTFVGAIPGGVRFM</sequence>
<accession>A0A7S4NLP9</accession>
<dbReference type="EMBL" id="HBKO01042134">
    <property type="protein sequence ID" value="CAE2295419.1"/>
    <property type="molecule type" value="Transcribed_RNA"/>
</dbReference>
<name>A0A7S4NLP9_9EUKA</name>
<reference evidence="1" key="1">
    <citation type="submission" date="2021-01" db="EMBL/GenBank/DDBJ databases">
        <authorList>
            <person name="Corre E."/>
            <person name="Pelletier E."/>
            <person name="Niang G."/>
            <person name="Scheremetjew M."/>
            <person name="Finn R."/>
            <person name="Kale V."/>
            <person name="Holt S."/>
            <person name="Cochrane G."/>
            <person name="Meng A."/>
            <person name="Brown T."/>
            <person name="Cohen L."/>
        </authorList>
    </citation>
    <scope>NUCLEOTIDE SEQUENCE</scope>
    <source>
        <strain evidence="1">UIO037</strain>
    </source>
</reference>
<dbReference type="GO" id="GO:0005829">
    <property type="term" value="C:cytosol"/>
    <property type="evidence" value="ECO:0007669"/>
    <property type="project" value="TreeGrafter"/>
</dbReference>
<dbReference type="AlphaFoldDB" id="A0A7S4NLP9"/>
<gene>
    <name evidence="1" type="ORF">CPOL0286_LOCUS19371</name>
</gene>
<dbReference type="PANTHER" id="PTHR15830">
    <property type="entry name" value="TELOMERE LENGTH REGULATION PROTEIN TEL2 FAMILY MEMBER"/>
    <property type="match status" value="1"/>
</dbReference>
<organism evidence="1">
    <name type="scientific">Prymnesium polylepis</name>
    <dbReference type="NCBI Taxonomy" id="72548"/>
    <lineage>
        <taxon>Eukaryota</taxon>
        <taxon>Haptista</taxon>
        <taxon>Haptophyta</taxon>
        <taxon>Prymnesiophyceae</taxon>
        <taxon>Prymnesiales</taxon>
        <taxon>Prymnesiaceae</taxon>
        <taxon>Prymnesium</taxon>
    </lineage>
</organism>
<dbReference type="GO" id="GO:0042162">
    <property type="term" value="F:telomeric DNA binding"/>
    <property type="evidence" value="ECO:0007669"/>
    <property type="project" value="TreeGrafter"/>
</dbReference>
<dbReference type="InterPro" id="IPR051970">
    <property type="entry name" value="TEL2_Regulation"/>
</dbReference>
<proteinExistence type="predicted"/>
<protein>
    <submittedName>
        <fullName evidence="1">Uncharacterized protein</fullName>
    </submittedName>
</protein>
<dbReference type="GO" id="GO:0051083">
    <property type="term" value="P:'de novo' cotranslational protein folding"/>
    <property type="evidence" value="ECO:0007669"/>
    <property type="project" value="TreeGrafter"/>
</dbReference>